<evidence type="ECO:0000313" key="3">
    <source>
        <dbReference type="Proteomes" id="UP001153199"/>
    </source>
</evidence>
<dbReference type="SUPFAM" id="SSF52540">
    <property type="entry name" value="P-loop containing nucleoside triphosphate hydrolases"/>
    <property type="match status" value="1"/>
</dbReference>
<keyword evidence="2" id="KW-0547">Nucleotide-binding</keyword>
<accession>A0A9X4NZ41</accession>
<keyword evidence="3" id="KW-1185">Reference proteome</keyword>
<reference evidence="2" key="1">
    <citation type="submission" date="2022-06" db="EMBL/GenBank/DDBJ databases">
        <title>Lactococcus from bovine mastitis in China.</title>
        <authorList>
            <person name="Lin Y."/>
            <person name="Han B."/>
        </authorList>
    </citation>
    <scope>NUCLEOTIDE SEQUENCE</scope>
    <source>
        <strain evidence="2">Ningxia-I-26</strain>
    </source>
</reference>
<evidence type="ECO:0000313" key="2">
    <source>
        <dbReference type="EMBL" id="MDG6146344.1"/>
    </source>
</evidence>
<keyword evidence="2" id="KW-0347">Helicase</keyword>
<name>A0A9X4NZ41_9LACT</name>
<dbReference type="RefSeq" id="WP_279369155.1">
    <property type="nucleotide sequence ID" value="NZ_JAMWFV010000077.1"/>
</dbReference>
<feature type="domain" description="Helicase/UvrB N-terminal" evidence="1">
    <location>
        <begin position="4"/>
        <end position="120"/>
    </location>
</feature>
<comment type="caution">
    <text evidence="2">The sequence shown here is derived from an EMBL/GenBank/DDBJ whole genome shotgun (WGS) entry which is preliminary data.</text>
</comment>
<feature type="non-terminal residue" evidence="2">
    <location>
        <position position="122"/>
    </location>
</feature>
<dbReference type="Pfam" id="PF04851">
    <property type="entry name" value="ResIII"/>
    <property type="match status" value="1"/>
</dbReference>
<feature type="non-terminal residue" evidence="2">
    <location>
        <position position="1"/>
    </location>
</feature>
<dbReference type="InterPro" id="IPR006935">
    <property type="entry name" value="Helicase/UvrB_N"/>
</dbReference>
<dbReference type="GO" id="GO:0016787">
    <property type="term" value="F:hydrolase activity"/>
    <property type="evidence" value="ECO:0007669"/>
    <property type="project" value="InterPro"/>
</dbReference>
<dbReference type="InterPro" id="IPR027417">
    <property type="entry name" value="P-loop_NTPase"/>
</dbReference>
<dbReference type="Gene3D" id="3.40.50.300">
    <property type="entry name" value="P-loop containing nucleotide triphosphate hydrolases"/>
    <property type="match status" value="1"/>
</dbReference>
<organism evidence="2 3">
    <name type="scientific">Lactococcus formosensis</name>
    <dbReference type="NCBI Taxonomy" id="1281486"/>
    <lineage>
        <taxon>Bacteria</taxon>
        <taxon>Bacillati</taxon>
        <taxon>Bacillota</taxon>
        <taxon>Bacilli</taxon>
        <taxon>Lactobacillales</taxon>
        <taxon>Streptococcaceae</taxon>
        <taxon>Lactococcus</taxon>
    </lineage>
</organism>
<keyword evidence="2" id="KW-0067">ATP-binding</keyword>
<sequence>PRFGKTLSTYDLARKLDAQMVLIVTNRPAIANSWYDDFEKFIAWQTDYKFVSESDSLKNRPTLSRSEWINTFGVDENAKLIEFISLQDLKGSRYFGGTYDKLKEVADLEWDLLVIDEAHEGV</sequence>
<dbReference type="EMBL" id="JAMWFV010000077">
    <property type="protein sequence ID" value="MDG6146344.1"/>
    <property type="molecule type" value="Genomic_DNA"/>
</dbReference>
<dbReference type="GO" id="GO:0003677">
    <property type="term" value="F:DNA binding"/>
    <property type="evidence" value="ECO:0007669"/>
    <property type="project" value="InterPro"/>
</dbReference>
<protein>
    <submittedName>
        <fullName evidence="2">DEAD/DEAH box helicase family protein</fullName>
    </submittedName>
</protein>
<dbReference type="GO" id="GO:0005524">
    <property type="term" value="F:ATP binding"/>
    <property type="evidence" value="ECO:0007669"/>
    <property type="project" value="InterPro"/>
</dbReference>
<evidence type="ECO:0000259" key="1">
    <source>
        <dbReference type="Pfam" id="PF04851"/>
    </source>
</evidence>
<dbReference type="AlphaFoldDB" id="A0A9X4NZ41"/>
<proteinExistence type="predicted"/>
<dbReference type="Proteomes" id="UP001153199">
    <property type="component" value="Unassembled WGS sequence"/>
</dbReference>
<dbReference type="GO" id="GO:0004386">
    <property type="term" value="F:helicase activity"/>
    <property type="evidence" value="ECO:0007669"/>
    <property type="project" value="UniProtKB-KW"/>
</dbReference>
<keyword evidence="2" id="KW-0378">Hydrolase</keyword>
<gene>
    <name evidence="2" type="ORF">NF717_11930</name>
</gene>